<protein>
    <submittedName>
        <fullName evidence="2">Uncharacterized protein</fullName>
    </submittedName>
</protein>
<reference evidence="2" key="1">
    <citation type="submission" date="2016-01" db="EMBL/GenBank/DDBJ databases">
        <title>Reference transcriptome for the parasite Schistocephalus solidus: insights into the molecular evolution of parasitism.</title>
        <authorList>
            <person name="Hebert F.O."/>
            <person name="Grambauer S."/>
            <person name="Barber I."/>
            <person name="Landry C.R."/>
            <person name="Aubin-Horth N."/>
        </authorList>
    </citation>
    <scope>NUCLEOTIDE SEQUENCE</scope>
</reference>
<evidence type="ECO:0000313" key="2">
    <source>
        <dbReference type="EMBL" id="JAP50460.1"/>
    </source>
</evidence>
<feature type="signal peptide" evidence="1">
    <location>
        <begin position="1"/>
        <end position="17"/>
    </location>
</feature>
<dbReference type="EMBL" id="GEEE01018059">
    <property type="protein sequence ID" value="JAP45166.1"/>
    <property type="molecule type" value="Transcribed_RNA"/>
</dbReference>
<name>A0A0X3PGM7_SCHSO</name>
<dbReference type="AlphaFoldDB" id="A0A0X3PGM7"/>
<keyword evidence="1" id="KW-0732">Signal</keyword>
<proteinExistence type="predicted"/>
<evidence type="ECO:0000256" key="1">
    <source>
        <dbReference type="SAM" id="SignalP"/>
    </source>
</evidence>
<accession>A0A0X3PGM7</accession>
<gene>
    <name evidence="2" type="ORF">TR114495</name>
</gene>
<sequence>MRVTLQWLSTLASVALFAHEGCDKLYVGSAMGSALIPSPIDLLISYNIERGRVRQMRRNFIRSGPTHTQITTAPLSCKGACRCLCRTLPTLDMLISSMCFLSVINTCACFACASCFYSLTSSLLFCAGRENTCHLDSLPPSF</sequence>
<feature type="chain" id="PRO_5007440438" evidence="1">
    <location>
        <begin position="18"/>
        <end position="142"/>
    </location>
</feature>
<organism evidence="2">
    <name type="scientific">Schistocephalus solidus</name>
    <name type="common">Tapeworm</name>
    <dbReference type="NCBI Taxonomy" id="70667"/>
    <lineage>
        <taxon>Eukaryota</taxon>
        <taxon>Metazoa</taxon>
        <taxon>Spiralia</taxon>
        <taxon>Lophotrochozoa</taxon>
        <taxon>Platyhelminthes</taxon>
        <taxon>Cestoda</taxon>
        <taxon>Eucestoda</taxon>
        <taxon>Diphyllobothriidea</taxon>
        <taxon>Diphyllobothriidae</taxon>
        <taxon>Schistocephalus</taxon>
    </lineage>
</organism>
<dbReference type="EMBL" id="GEEE01012765">
    <property type="protein sequence ID" value="JAP50460.1"/>
    <property type="molecule type" value="Transcribed_RNA"/>
</dbReference>